<evidence type="ECO:0000313" key="3">
    <source>
        <dbReference type="Proteomes" id="UP000616724"/>
    </source>
</evidence>
<dbReference type="Proteomes" id="UP000616724">
    <property type="component" value="Unassembled WGS sequence"/>
</dbReference>
<evidence type="ECO:0000259" key="1">
    <source>
        <dbReference type="Pfam" id="PF13480"/>
    </source>
</evidence>
<dbReference type="SUPFAM" id="SSF55729">
    <property type="entry name" value="Acyl-CoA N-acyltransferases (Nat)"/>
    <property type="match status" value="1"/>
</dbReference>
<dbReference type="Pfam" id="PF13480">
    <property type="entry name" value="Acetyltransf_6"/>
    <property type="match status" value="1"/>
</dbReference>
<protein>
    <recommendedName>
        <fullName evidence="1">BioF2-like acetyltransferase domain-containing protein</fullName>
    </recommendedName>
</protein>
<dbReference type="InterPro" id="IPR016181">
    <property type="entry name" value="Acyl_CoA_acyltransferase"/>
</dbReference>
<sequence>MRVTITRPDGLGAAELALWRSWQAPGSGLDSPFLAPDFALAIDRARKDVRVEIAVFEDGSGLAGFLPYERHGRAVGRAVGMGVSDCQGVVHRPGARTPLPAALAAASLSVWEFDHLLAAQLPRHAPDAARVGSPVMDLSEGYDPYRDARRALTRSAIGGVERKDRKLGREHGELRLEYGCRDPEMLRLMMRWKSAHYRRTGAADRFGWPWVRQLVEESFATATEEYGGLLSTLHAGDTPVAVEFGLRSGTVYERWFGAYDADAFGAYSPGLVMMLRFARAAADHGIRTIDLGKGSEPYKEFFAGSHIPLAEGWISRPSARATLYRARHVPPRIIRDYIKSHPDLRRRARETRDAVNRVRRYGFGAHRS</sequence>
<dbReference type="Gene3D" id="3.40.630.30">
    <property type="match status" value="1"/>
</dbReference>
<feature type="domain" description="BioF2-like acetyltransferase" evidence="1">
    <location>
        <begin position="160"/>
        <end position="300"/>
    </location>
</feature>
<name>A0A8J3RJV0_9ACTN</name>
<reference evidence="2 3" key="1">
    <citation type="submission" date="2021-01" db="EMBL/GenBank/DDBJ databases">
        <title>Whole genome shotgun sequence of Planobispora longispora NBRC 13918.</title>
        <authorList>
            <person name="Komaki H."/>
            <person name="Tamura T."/>
        </authorList>
    </citation>
    <scope>NUCLEOTIDE SEQUENCE [LARGE SCALE GENOMIC DNA]</scope>
    <source>
        <strain evidence="2 3">NBRC 13918</strain>
    </source>
</reference>
<gene>
    <name evidence="2" type="ORF">Plo01_26590</name>
</gene>
<dbReference type="AlphaFoldDB" id="A0A8J3RJV0"/>
<accession>A0A8J3RJV0</accession>
<comment type="caution">
    <text evidence="2">The sequence shown here is derived from an EMBL/GenBank/DDBJ whole genome shotgun (WGS) entry which is preliminary data.</text>
</comment>
<keyword evidence="3" id="KW-1185">Reference proteome</keyword>
<proteinExistence type="predicted"/>
<organism evidence="2 3">
    <name type="scientific">Planobispora longispora</name>
    <dbReference type="NCBI Taxonomy" id="28887"/>
    <lineage>
        <taxon>Bacteria</taxon>
        <taxon>Bacillati</taxon>
        <taxon>Actinomycetota</taxon>
        <taxon>Actinomycetes</taxon>
        <taxon>Streptosporangiales</taxon>
        <taxon>Streptosporangiaceae</taxon>
        <taxon>Planobispora</taxon>
    </lineage>
</organism>
<evidence type="ECO:0000313" key="2">
    <source>
        <dbReference type="EMBL" id="GIH76230.1"/>
    </source>
</evidence>
<dbReference type="EMBL" id="BOOH01000019">
    <property type="protein sequence ID" value="GIH76230.1"/>
    <property type="molecule type" value="Genomic_DNA"/>
</dbReference>
<dbReference type="InterPro" id="IPR038740">
    <property type="entry name" value="BioF2-like_GNAT_dom"/>
</dbReference>